<dbReference type="PANTHER" id="PTHR30390">
    <property type="entry name" value="SEDOHEPTULOSE 7-PHOSPHATE ISOMERASE / DNAA INITIATOR-ASSOCIATING FACTOR FOR REPLICATION INITIATION"/>
    <property type="match status" value="1"/>
</dbReference>
<proteinExistence type="predicted"/>
<keyword evidence="3" id="KW-1185">Reference proteome</keyword>
<dbReference type="Gene3D" id="3.40.50.10490">
    <property type="entry name" value="Glucose-6-phosphate isomerase like protein, domain 1"/>
    <property type="match status" value="1"/>
</dbReference>
<dbReference type="RefSeq" id="WP_058022388.1">
    <property type="nucleotide sequence ID" value="NZ_CP013189.1"/>
</dbReference>
<dbReference type="PROSITE" id="PS51464">
    <property type="entry name" value="SIS"/>
    <property type="match status" value="1"/>
</dbReference>
<accession>A0A0S2KG65</accession>
<dbReference type="InterPro" id="IPR001347">
    <property type="entry name" value="SIS_dom"/>
</dbReference>
<dbReference type="KEGG" id="pspi:PS2015_2311"/>
<organism evidence="2 3">
    <name type="scientific">Pseudohongiella spirulinae</name>
    <dbReference type="NCBI Taxonomy" id="1249552"/>
    <lineage>
        <taxon>Bacteria</taxon>
        <taxon>Pseudomonadati</taxon>
        <taxon>Pseudomonadota</taxon>
        <taxon>Gammaproteobacteria</taxon>
        <taxon>Pseudomonadales</taxon>
        <taxon>Pseudohongiellaceae</taxon>
        <taxon>Pseudohongiella</taxon>
    </lineage>
</organism>
<dbReference type="GO" id="GO:1901135">
    <property type="term" value="P:carbohydrate derivative metabolic process"/>
    <property type="evidence" value="ECO:0007669"/>
    <property type="project" value="InterPro"/>
</dbReference>
<dbReference type="InterPro" id="IPR035461">
    <property type="entry name" value="GmhA/DiaA"/>
</dbReference>
<feature type="domain" description="SIS" evidence="1">
    <location>
        <begin position="36"/>
        <end position="197"/>
    </location>
</feature>
<dbReference type="GO" id="GO:0097367">
    <property type="term" value="F:carbohydrate derivative binding"/>
    <property type="evidence" value="ECO:0007669"/>
    <property type="project" value="InterPro"/>
</dbReference>
<reference evidence="2 3" key="1">
    <citation type="submission" date="2015-11" db="EMBL/GenBank/DDBJ databases">
        <authorList>
            <person name="Zhang Y."/>
            <person name="Guo Z."/>
        </authorList>
    </citation>
    <scope>NUCLEOTIDE SEQUENCE [LARGE SCALE GENOMIC DNA]</scope>
    <source>
        <strain evidence="2 3">KCTC 32221</strain>
    </source>
</reference>
<dbReference type="STRING" id="1249552.PS2015_2311"/>
<name>A0A0S2KG65_9GAMM</name>
<protein>
    <submittedName>
        <fullName evidence="2">DnaA initiator-associating protein DiaA</fullName>
    </submittedName>
</protein>
<dbReference type="AlphaFoldDB" id="A0A0S2KG65"/>
<evidence type="ECO:0000313" key="3">
    <source>
        <dbReference type="Proteomes" id="UP000065641"/>
    </source>
</evidence>
<gene>
    <name evidence="2" type="ORF">PS2015_2311</name>
</gene>
<evidence type="ECO:0000313" key="2">
    <source>
        <dbReference type="EMBL" id="ALO46946.1"/>
    </source>
</evidence>
<dbReference type="EMBL" id="CP013189">
    <property type="protein sequence ID" value="ALO46946.1"/>
    <property type="molecule type" value="Genomic_DNA"/>
</dbReference>
<dbReference type="CDD" id="cd05006">
    <property type="entry name" value="SIS_GmhA"/>
    <property type="match status" value="1"/>
</dbReference>
<dbReference type="SUPFAM" id="SSF53697">
    <property type="entry name" value="SIS domain"/>
    <property type="match status" value="1"/>
</dbReference>
<sequence>MNLAERIEQQFQQCVDNIRDTRPLVGDSLLLAADTICAALLQGGKVMSCGNGGSAALAQYFALLLQNRYQRERPGLPAVALSADNVLVSGVAAEDAYKNVYANSLRTLGQATDCLVVFCADRDAANLREAVRAANDRDIPVILIDNEQCADLQSELNSKTIIVRTPGSHRDRNQETHTLLVHCLCDLIDIQIFGEEL</sequence>
<evidence type="ECO:0000259" key="1">
    <source>
        <dbReference type="PROSITE" id="PS51464"/>
    </source>
</evidence>
<dbReference type="InterPro" id="IPR050099">
    <property type="entry name" value="SIS_GmhA/DiaA_subfam"/>
</dbReference>
<dbReference type="PANTHER" id="PTHR30390:SF6">
    <property type="entry name" value="DNAA INITIATOR-ASSOCIATING PROTEIN DIAA"/>
    <property type="match status" value="1"/>
</dbReference>
<dbReference type="Pfam" id="PF13580">
    <property type="entry name" value="SIS_2"/>
    <property type="match status" value="1"/>
</dbReference>
<dbReference type="InterPro" id="IPR046348">
    <property type="entry name" value="SIS_dom_sf"/>
</dbReference>
<dbReference type="Proteomes" id="UP000065641">
    <property type="component" value="Chromosome"/>
</dbReference>